<proteinExistence type="predicted"/>
<evidence type="ECO:0000256" key="1">
    <source>
        <dbReference type="SAM" id="MobiDB-lite"/>
    </source>
</evidence>
<dbReference type="AlphaFoldDB" id="A0A8T3AKI0"/>
<protein>
    <submittedName>
        <fullName evidence="2">Uncharacterized protein</fullName>
    </submittedName>
</protein>
<comment type="caution">
    <text evidence="2">The sequence shown here is derived from an EMBL/GenBank/DDBJ whole genome shotgun (WGS) entry which is preliminary data.</text>
</comment>
<feature type="compositionally biased region" description="Polar residues" evidence="1">
    <location>
        <begin position="86"/>
        <end position="108"/>
    </location>
</feature>
<organism evidence="2 3">
    <name type="scientific">Dendrobium nobile</name>
    <name type="common">Orchid</name>
    <dbReference type="NCBI Taxonomy" id="94219"/>
    <lineage>
        <taxon>Eukaryota</taxon>
        <taxon>Viridiplantae</taxon>
        <taxon>Streptophyta</taxon>
        <taxon>Embryophyta</taxon>
        <taxon>Tracheophyta</taxon>
        <taxon>Spermatophyta</taxon>
        <taxon>Magnoliopsida</taxon>
        <taxon>Liliopsida</taxon>
        <taxon>Asparagales</taxon>
        <taxon>Orchidaceae</taxon>
        <taxon>Epidendroideae</taxon>
        <taxon>Malaxideae</taxon>
        <taxon>Dendrobiinae</taxon>
        <taxon>Dendrobium</taxon>
    </lineage>
</organism>
<reference evidence="2" key="1">
    <citation type="journal article" date="2022" name="Front. Genet.">
        <title>Chromosome-Scale Assembly of the Dendrobium nobile Genome Provides Insights Into the Molecular Mechanism of the Biosynthesis of the Medicinal Active Ingredient of Dendrobium.</title>
        <authorList>
            <person name="Xu Q."/>
            <person name="Niu S.-C."/>
            <person name="Li K.-L."/>
            <person name="Zheng P.-J."/>
            <person name="Zhang X.-J."/>
            <person name="Jia Y."/>
            <person name="Liu Y."/>
            <person name="Niu Y.-X."/>
            <person name="Yu L.-H."/>
            <person name="Chen D.-F."/>
            <person name="Zhang G.-Q."/>
        </authorList>
    </citation>
    <scope>NUCLEOTIDE SEQUENCE</scope>
    <source>
        <tissue evidence="2">Leaf</tissue>
    </source>
</reference>
<evidence type="ECO:0000313" key="3">
    <source>
        <dbReference type="Proteomes" id="UP000829196"/>
    </source>
</evidence>
<feature type="compositionally biased region" description="Polar residues" evidence="1">
    <location>
        <begin position="7"/>
        <end position="26"/>
    </location>
</feature>
<name>A0A8T3AKI0_DENNO</name>
<gene>
    <name evidence="2" type="ORF">KFK09_022638</name>
</gene>
<feature type="region of interest" description="Disordered" evidence="1">
    <location>
        <begin position="1"/>
        <end position="108"/>
    </location>
</feature>
<sequence length="108" mass="11508">MAGGGRSQWNLSSGGPLQTIPGSSLLPTGLISMISPGRRHHPPGSNPSLLQFNPGRPSSRKVAEYLRARQTARGISIRSHSIPRAPSNSQKLPSSAETDPSFRSSKRP</sequence>
<dbReference type="Proteomes" id="UP000829196">
    <property type="component" value="Unassembled WGS sequence"/>
</dbReference>
<accession>A0A8T3AKI0</accession>
<dbReference type="EMBL" id="JAGYWB010000016">
    <property type="protein sequence ID" value="KAI0496322.1"/>
    <property type="molecule type" value="Genomic_DNA"/>
</dbReference>
<evidence type="ECO:0000313" key="2">
    <source>
        <dbReference type="EMBL" id="KAI0496322.1"/>
    </source>
</evidence>
<keyword evidence="3" id="KW-1185">Reference proteome</keyword>